<evidence type="ECO:0000313" key="2">
    <source>
        <dbReference type="EnsemblPlants" id="KQJ83756"/>
    </source>
</evidence>
<sequence length="88" mass="9830">MAQPTFLSSLRSRFRSTQPQLPHLQPRRGYHVELGAREKALLEEDAALKRFKSYKNSVKQVSKIGNVLTLVVVAACSYEIVALATSTQ</sequence>
<protein>
    <recommendedName>
        <fullName evidence="4">Succinate dehydrogenase subunit 7, mitochondrial</fullName>
    </recommendedName>
</protein>
<dbReference type="RefSeq" id="XP_003580216.1">
    <property type="nucleotide sequence ID" value="XM_003580168.4"/>
</dbReference>
<dbReference type="AlphaFoldDB" id="I1J010"/>
<name>I1J010_BRADI</name>
<dbReference type="OMA" id="CACAYEI"/>
<dbReference type="PANTHER" id="PTHR36041:SF2">
    <property type="entry name" value="SUCCINATE DEHYDROGENASE SUBUNIT 7A, MITOCHONDRIAL-RELATED"/>
    <property type="match status" value="1"/>
</dbReference>
<dbReference type="HOGENOM" id="CLU_180305_0_0_1"/>
<reference evidence="1" key="2">
    <citation type="submission" date="2017-06" db="EMBL/GenBank/DDBJ databases">
        <title>WGS assembly of Brachypodium distachyon.</title>
        <authorList>
            <consortium name="The International Brachypodium Initiative"/>
            <person name="Lucas S."/>
            <person name="Harmon-Smith M."/>
            <person name="Lail K."/>
            <person name="Tice H."/>
            <person name="Grimwood J."/>
            <person name="Bruce D."/>
            <person name="Barry K."/>
            <person name="Shu S."/>
            <person name="Lindquist E."/>
            <person name="Wang M."/>
            <person name="Pitluck S."/>
            <person name="Vogel J.P."/>
            <person name="Garvin D.F."/>
            <person name="Mockler T.C."/>
            <person name="Schmutz J."/>
            <person name="Rokhsar D."/>
            <person name="Bevan M.W."/>
        </authorList>
    </citation>
    <scope>NUCLEOTIDE SEQUENCE</scope>
    <source>
        <strain evidence="1">Bd21</strain>
    </source>
</reference>
<dbReference type="InterPro" id="IPR034573">
    <property type="entry name" value="SDH7"/>
</dbReference>
<dbReference type="PANTHER" id="PTHR36041">
    <property type="entry name" value="SUCCINATE DEHYDROGENASE SUBUNIT 7A, MITOCHONDRIAL-RELATED"/>
    <property type="match status" value="1"/>
</dbReference>
<dbReference type="KEGG" id="bdi:100841491"/>
<dbReference type="Proteomes" id="UP000008810">
    <property type="component" value="Chromosome 5"/>
</dbReference>
<evidence type="ECO:0000313" key="3">
    <source>
        <dbReference type="Proteomes" id="UP000008810"/>
    </source>
</evidence>
<organism evidence="2">
    <name type="scientific">Brachypodium distachyon</name>
    <name type="common">Purple false brome</name>
    <name type="synonym">Trachynia distachya</name>
    <dbReference type="NCBI Taxonomy" id="15368"/>
    <lineage>
        <taxon>Eukaryota</taxon>
        <taxon>Viridiplantae</taxon>
        <taxon>Streptophyta</taxon>
        <taxon>Embryophyta</taxon>
        <taxon>Tracheophyta</taxon>
        <taxon>Spermatophyta</taxon>
        <taxon>Magnoliopsida</taxon>
        <taxon>Liliopsida</taxon>
        <taxon>Poales</taxon>
        <taxon>Poaceae</taxon>
        <taxon>BOP clade</taxon>
        <taxon>Pooideae</taxon>
        <taxon>Stipodae</taxon>
        <taxon>Brachypodieae</taxon>
        <taxon>Brachypodium</taxon>
    </lineage>
</organism>
<reference evidence="1 2" key="1">
    <citation type="journal article" date="2010" name="Nature">
        <title>Genome sequencing and analysis of the model grass Brachypodium distachyon.</title>
        <authorList>
            <consortium name="International Brachypodium Initiative"/>
        </authorList>
    </citation>
    <scope>NUCLEOTIDE SEQUENCE [LARGE SCALE GENOMIC DNA]</scope>
    <source>
        <strain evidence="1">Bd21</strain>
        <strain evidence="2">cv. Bd21</strain>
    </source>
</reference>
<dbReference type="Gramene" id="KQJ83756">
    <property type="protein sequence ID" value="KQJ83756"/>
    <property type="gene ID" value="BRADI_5g16680v3"/>
</dbReference>
<keyword evidence="3" id="KW-1185">Reference proteome</keyword>
<proteinExistence type="predicted"/>
<dbReference type="GeneID" id="100841491"/>
<dbReference type="eggNOG" id="ENOG502S3X7">
    <property type="taxonomic scope" value="Eukaryota"/>
</dbReference>
<dbReference type="GO" id="GO:0045273">
    <property type="term" value="C:respiratory chain complex II (succinate dehydrogenase)"/>
    <property type="evidence" value="ECO:0007669"/>
    <property type="project" value="InterPro"/>
</dbReference>
<dbReference type="EMBL" id="CM000884">
    <property type="protein sequence ID" value="KQJ83756.1"/>
    <property type="molecule type" value="Genomic_DNA"/>
</dbReference>
<evidence type="ECO:0000313" key="1">
    <source>
        <dbReference type="EMBL" id="KQJ83756.1"/>
    </source>
</evidence>
<dbReference type="OrthoDB" id="684848at2759"/>
<dbReference type="STRING" id="15368.I1J010"/>
<gene>
    <name evidence="2" type="primary">LOC100841491</name>
    <name evidence="1" type="ORF">BRADI_5g16680v3</name>
</gene>
<reference evidence="2" key="3">
    <citation type="submission" date="2018-08" db="UniProtKB">
        <authorList>
            <consortium name="EnsemblPlants"/>
        </authorList>
    </citation>
    <scope>IDENTIFICATION</scope>
    <source>
        <strain evidence="2">cv. Bd21</strain>
    </source>
</reference>
<dbReference type="EnsemblPlants" id="KQJ83756">
    <property type="protein sequence ID" value="KQJ83756"/>
    <property type="gene ID" value="BRADI_5g16680v3"/>
</dbReference>
<evidence type="ECO:0008006" key="4">
    <source>
        <dbReference type="Google" id="ProtNLM"/>
    </source>
</evidence>
<accession>I1J010</accession>